<keyword evidence="6" id="KW-1185">Reference proteome</keyword>
<dbReference type="Gene3D" id="1.10.10.10">
    <property type="entry name" value="Winged helix-like DNA-binding domain superfamily/Winged helix DNA-binding domain"/>
    <property type="match status" value="1"/>
</dbReference>
<dbReference type="InterPro" id="IPR039420">
    <property type="entry name" value="WalR-like"/>
</dbReference>
<sequence length="158" mass="16918">MTTAPITPLTPAERRVADHLVRGLEPRAIAAETGLSSNTVSSYVRTIRAKLHCPTRSAPHVLVHHLLSSGQATPPSATEPTPDLTPARRLLLRAFAEHTSPYDVARDARIAPADVRAEADTLLAETGADDATRLVVLAHVWGFLGAGRETTIPAEARR</sequence>
<gene>
    <name evidence="5" type="ORF">PYS65_05975</name>
</gene>
<evidence type="ECO:0000256" key="1">
    <source>
        <dbReference type="ARBA" id="ARBA00023015"/>
    </source>
</evidence>
<feature type="domain" description="HTH luxR-type" evidence="4">
    <location>
        <begin position="6"/>
        <end position="63"/>
    </location>
</feature>
<keyword evidence="2" id="KW-0238">DNA-binding</keyword>
<dbReference type="RefSeq" id="WP_279332735.1">
    <property type="nucleotide sequence ID" value="NZ_CP121682.1"/>
</dbReference>
<keyword evidence="3" id="KW-0804">Transcription</keyword>
<dbReference type="InterPro" id="IPR000792">
    <property type="entry name" value="Tscrpt_reg_LuxR_C"/>
</dbReference>
<reference evidence="5 6" key="1">
    <citation type="submission" date="2023-03" db="EMBL/GenBank/DDBJ databases">
        <authorList>
            <person name="Mo P."/>
        </authorList>
    </citation>
    <scope>NUCLEOTIDE SEQUENCE [LARGE SCALE GENOMIC DNA]</scope>
    <source>
        <strain evidence="5 6">HUAS 5</strain>
    </source>
</reference>
<dbReference type="PANTHER" id="PTHR43214">
    <property type="entry name" value="TWO-COMPONENT RESPONSE REGULATOR"/>
    <property type="match status" value="1"/>
</dbReference>
<dbReference type="PRINTS" id="PR00038">
    <property type="entry name" value="HTHLUXR"/>
</dbReference>
<evidence type="ECO:0000313" key="5">
    <source>
        <dbReference type="EMBL" id="WGD39716.1"/>
    </source>
</evidence>
<evidence type="ECO:0000256" key="3">
    <source>
        <dbReference type="ARBA" id="ARBA00023163"/>
    </source>
</evidence>
<name>A0ABY8JYG7_9ACTN</name>
<dbReference type="InterPro" id="IPR016032">
    <property type="entry name" value="Sig_transdc_resp-reg_C-effctor"/>
</dbReference>
<organism evidence="5 6">
    <name type="scientific">Streptomyces cathayae</name>
    <dbReference type="NCBI Taxonomy" id="3031124"/>
    <lineage>
        <taxon>Bacteria</taxon>
        <taxon>Bacillati</taxon>
        <taxon>Actinomycetota</taxon>
        <taxon>Actinomycetes</taxon>
        <taxon>Kitasatosporales</taxon>
        <taxon>Streptomycetaceae</taxon>
        <taxon>Streptomyces</taxon>
    </lineage>
</organism>
<evidence type="ECO:0000313" key="6">
    <source>
        <dbReference type="Proteomes" id="UP001216440"/>
    </source>
</evidence>
<protein>
    <submittedName>
        <fullName evidence="5">Helix-turn-helix transcriptional regulator</fullName>
    </submittedName>
</protein>
<dbReference type="Pfam" id="PF00196">
    <property type="entry name" value="GerE"/>
    <property type="match status" value="1"/>
</dbReference>
<dbReference type="PANTHER" id="PTHR43214:SF24">
    <property type="entry name" value="TRANSCRIPTIONAL REGULATORY PROTEIN NARL-RELATED"/>
    <property type="match status" value="1"/>
</dbReference>
<dbReference type="EMBL" id="CP121682">
    <property type="protein sequence ID" value="WGD39716.1"/>
    <property type="molecule type" value="Genomic_DNA"/>
</dbReference>
<accession>A0ABY8JYG7</accession>
<evidence type="ECO:0000256" key="2">
    <source>
        <dbReference type="ARBA" id="ARBA00023125"/>
    </source>
</evidence>
<dbReference type="InterPro" id="IPR036388">
    <property type="entry name" value="WH-like_DNA-bd_sf"/>
</dbReference>
<proteinExistence type="predicted"/>
<evidence type="ECO:0000259" key="4">
    <source>
        <dbReference type="SMART" id="SM00421"/>
    </source>
</evidence>
<keyword evidence="1" id="KW-0805">Transcription regulation</keyword>
<dbReference type="SUPFAM" id="SSF46894">
    <property type="entry name" value="C-terminal effector domain of the bipartite response regulators"/>
    <property type="match status" value="2"/>
</dbReference>
<dbReference type="Proteomes" id="UP001216440">
    <property type="component" value="Chromosome"/>
</dbReference>
<dbReference type="SMART" id="SM00421">
    <property type="entry name" value="HTH_LUXR"/>
    <property type="match status" value="1"/>
</dbReference>